<name>A0ACC1Q099_9APHY</name>
<dbReference type="EMBL" id="JANSHE010000960">
    <property type="protein sequence ID" value="KAJ3005594.1"/>
    <property type="molecule type" value="Genomic_DNA"/>
</dbReference>
<sequence>MGAYNQLHLPEDDFACLSARPALSSPANAAISLGFFPSGPGPESPPTIVCKSTVYLDVHHLTVILTRTSLACGVSPAAPPKPSRPPPRSHSLSGCSTPRPANGRLTCRSAQSCRGPPRRVCCGPRAPLEPANRCVKEASKAGKPR</sequence>
<organism evidence="1 2">
    <name type="scientific">Trametes sanguinea</name>
    <dbReference type="NCBI Taxonomy" id="158606"/>
    <lineage>
        <taxon>Eukaryota</taxon>
        <taxon>Fungi</taxon>
        <taxon>Dikarya</taxon>
        <taxon>Basidiomycota</taxon>
        <taxon>Agaricomycotina</taxon>
        <taxon>Agaricomycetes</taxon>
        <taxon>Polyporales</taxon>
        <taxon>Polyporaceae</taxon>
        <taxon>Trametes</taxon>
    </lineage>
</organism>
<evidence type="ECO:0000313" key="1">
    <source>
        <dbReference type="EMBL" id="KAJ3005594.1"/>
    </source>
</evidence>
<gene>
    <name evidence="1" type="ORF">NUW54_g4271</name>
</gene>
<reference evidence="1" key="1">
    <citation type="submission" date="2022-08" db="EMBL/GenBank/DDBJ databases">
        <title>Genome Sequence of Pycnoporus sanguineus.</title>
        <authorList>
            <person name="Buettner E."/>
        </authorList>
    </citation>
    <scope>NUCLEOTIDE SEQUENCE</scope>
    <source>
        <strain evidence="1">CG-C14</strain>
    </source>
</reference>
<proteinExistence type="predicted"/>
<accession>A0ACC1Q099</accession>
<protein>
    <submittedName>
        <fullName evidence="1">Uncharacterized protein</fullName>
    </submittedName>
</protein>
<evidence type="ECO:0000313" key="2">
    <source>
        <dbReference type="Proteomes" id="UP001144978"/>
    </source>
</evidence>
<keyword evidence="2" id="KW-1185">Reference proteome</keyword>
<dbReference type="Proteomes" id="UP001144978">
    <property type="component" value="Unassembled WGS sequence"/>
</dbReference>
<comment type="caution">
    <text evidence="1">The sequence shown here is derived from an EMBL/GenBank/DDBJ whole genome shotgun (WGS) entry which is preliminary data.</text>
</comment>